<dbReference type="Gene3D" id="3.40.190.150">
    <property type="entry name" value="Bordetella uptake gene, domain 1"/>
    <property type="match status" value="1"/>
</dbReference>
<evidence type="ECO:0000313" key="3">
    <source>
        <dbReference type="EMBL" id="MFC7410467.1"/>
    </source>
</evidence>
<evidence type="ECO:0000313" key="4">
    <source>
        <dbReference type="Proteomes" id="UP001596501"/>
    </source>
</evidence>
<dbReference type="Proteomes" id="UP001596501">
    <property type="component" value="Unassembled WGS sequence"/>
</dbReference>
<accession>A0ABW2QQ95</accession>
<dbReference type="PIRSF" id="PIRSF017082">
    <property type="entry name" value="YflP"/>
    <property type="match status" value="1"/>
</dbReference>
<feature type="signal peptide" evidence="2">
    <location>
        <begin position="1"/>
        <end position="28"/>
    </location>
</feature>
<name>A0ABW2QQ95_9BURK</name>
<dbReference type="Pfam" id="PF03401">
    <property type="entry name" value="TctC"/>
    <property type="match status" value="1"/>
</dbReference>
<feature type="chain" id="PRO_5045850614" evidence="2">
    <location>
        <begin position="29"/>
        <end position="326"/>
    </location>
</feature>
<proteinExistence type="inferred from homology"/>
<dbReference type="PANTHER" id="PTHR42928">
    <property type="entry name" value="TRICARBOXYLATE-BINDING PROTEIN"/>
    <property type="match status" value="1"/>
</dbReference>
<organism evidence="3 4">
    <name type="scientific">Hydrogenophaga atypica</name>
    <dbReference type="NCBI Taxonomy" id="249409"/>
    <lineage>
        <taxon>Bacteria</taxon>
        <taxon>Pseudomonadati</taxon>
        <taxon>Pseudomonadota</taxon>
        <taxon>Betaproteobacteria</taxon>
        <taxon>Burkholderiales</taxon>
        <taxon>Comamonadaceae</taxon>
        <taxon>Hydrogenophaga</taxon>
    </lineage>
</organism>
<dbReference type="Gene3D" id="3.40.190.10">
    <property type="entry name" value="Periplasmic binding protein-like II"/>
    <property type="match status" value="1"/>
</dbReference>
<keyword evidence="4" id="KW-1185">Reference proteome</keyword>
<dbReference type="CDD" id="cd07012">
    <property type="entry name" value="PBP2_Bug_TTT"/>
    <property type="match status" value="1"/>
</dbReference>
<keyword evidence="2" id="KW-0732">Signal</keyword>
<sequence>MQTSHITRRAGLAFFAFTLGLAGQVAVAQTYPSKAVTIVVPFPAGGPNDILARTLGERLADQLKQPFIIENKAGATGNIGAQSVSKAAPDGHTLLLTLDTGITANPELYGKRMGFDPARDLRPIATVARFSQMLVTSTASKITNFKQFVDSARQGLNYASAGNASPGHLTTEALQSLIQGNLNHVSYRGNAPAVIDLLGGQVEAGFMATPSVAQHVSTGKLTALAVSGNKRSPLAPNVPTIAELGYPAGTTEFGYVLLAPSATPEAVVQLLNAEVRKALASPALRDKLKTLDIDPVGSTTQQAADDLVAGRARWSKVIKERGIKAD</sequence>
<dbReference type="PANTHER" id="PTHR42928:SF5">
    <property type="entry name" value="BLR1237 PROTEIN"/>
    <property type="match status" value="1"/>
</dbReference>
<protein>
    <submittedName>
        <fullName evidence="3">Bug family tripartite tricarboxylate transporter substrate binding protein</fullName>
    </submittedName>
</protein>
<dbReference type="SUPFAM" id="SSF53850">
    <property type="entry name" value="Periplasmic binding protein-like II"/>
    <property type="match status" value="1"/>
</dbReference>
<comment type="caution">
    <text evidence="3">The sequence shown here is derived from an EMBL/GenBank/DDBJ whole genome shotgun (WGS) entry which is preliminary data.</text>
</comment>
<reference evidence="4" key="1">
    <citation type="journal article" date="2019" name="Int. J. Syst. Evol. Microbiol.">
        <title>The Global Catalogue of Microorganisms (GCM) 10K type strain sequencing project: providing services to taxonomists for standard genome sequencing and annotation.</title>
        <authorList>
            <consortium name="The Broad Institute Genomics Platform"/>
            <consortium name="The Broad Institute Genome Sequencing Center for Infectious Disease"/>
            <person name="Wu L."/>
            <person name="Ma J."/>
        </authorList>
    </citation>
    <scope>NUCLEOTIDE SEQUENCE [LARGE SCALE GENOMIC DNA]</scope>
    <source>
        <strain evidence="4">CGMCC 1.12371</strain>
    </source>
</reference>
<dbReference type="InterPro" id="IPR005064">
    <property type="entry name" value="BUG"/>
</dbReference>
<dbReference type="RefSeq" id="WP_382225590.1">
    <property type="nucleotide sequence ID" value="NZ_JBHTCA010000015.1"/>
</dbReference>
<evidence type="ECO:0000256" key="2">
    <source>
        <dbReference type="SAM" id="SignalP"/>
    </source>
</evidence>
<gene>
    <name evidence="3" type="ORF">ACFQPB_16495</name>
</gene>
<evidence type="ECO:0000256" key="1">
    <source>
        <dbReference type="ARBA" id="ARBA00006987"/>
    </source>
</evidence>
<dbReference type="EMBL" id="JBHTCA010000015">
    <property type="protein sequence ID" value="MFC7410467.1"/>
    <property type="molecule type" value="Genomic_DNA"/>
</dbReference>
<comment type="similarity">
    <text evidence="1">Belongs to the UPF0065 (bug) family.</text>
</comment>
<dbReference type="InterPro" id="IPR042100">
    <property type="entry name" value="Bug_dom1"/>
</dbReference>